<keyword evidence="1" id="KW-0472">Membrane</keyword>
<keyword evidence="3" id="KW-1185">Reference proteome</keyword>
<dbReference type="Proteomes" id="UP001552299">
    <property type="component" value="Unassembled WGS sequence"/>
</dbReference>
<organism evidence="2 3">
    <name type="scientific">Dendrobium thyrsiflorum</name>
    <name type="common">Pinecone-like raceme dendrobium</name>
    <name type="synonym">Orchid</name>
    <dbReference type="NCBI Taxonomy" id="117978"/>
    <lineage>
        <taxon>Eukaryota</taxon>
        <taxon>Viridiplantae</taxon>
        <taxon>Streptophyta</taxon>
        <taxon>Embryophyta</taxon>
        <taxon>Tracheophyta</taxon>
        <taxon>Spermatophyta</taxon>
        <taxon>Magnoliopsida</taxon>
        <taxon>Liliopsida</taxon>
        <taxon>Asparagales</taxon>
        <taxon>Orchidaceae</taxon>
        <taxon>Epidendroideae</taxon>
        <taxon>Malaxideae</taxon>
        <taxon>Dendrobiinae</taxon>
        <taxon>Dendrobium</taxon>
    </lineage>
</organism>
<sequence length="156" mass="16292">MKSLNRRGIDACKVAVQLPLLADFGLGPCCSRFGHLVLFGWAGCLVFEQVLLVFFVVPVPAVGFLRLAPRFCSARRLSVGFSSSPAGCSPPVFSSCVFPCLAVCSYAGPLLSSSVGRSFPMLALLAVCLLCRPFGSSPASCPKAAFPVASIAVFPA</sequence>
<keyword evidence="1" id="KW-0812">Transmembrane</keyword>
<reference evidence="2 3" key="1">
    <citation type="journal article" date="2024" name="Plant Biotechnol. J.">
        <title>Dendrobium thyrsiflorum genome and its molecular insights into genes involved in important horticultural traits.</title>
        <authorList>
            <person name="Chen B."/>
            <person name="Wang J.Y."/>
            <person name="Zheng P.J."/>
            <person name="Li K.L."/>
            <person name="Liang Y.M."/>
            <person name="Chen X.F."/>
            <person name="Zhang C."/>
            <person name="Zhao X."/>
            <person name="He X."/>
            <person name="Zhang G.Q."/>
            <person name="Liu Z.J."/>
            <person name="Xu Q."/>
        </authorList>
    </citation>
    <scope>NUCLEOTIDE SEQUENCE [LARGE SCALE GENOMIC DNA]</scope>
    <source>
        <strain evidence="2">GZMU011</strain>
    </source>
</reference>
<evidence type="ECO:0000313" key="2">
    <source>
        <dbReference type="EMBL" id="KAL0906118.1"/>
    </source>
</evidence>
<gene>
    <name evidence="2" type="ORF">M5K25_024583</name>
</gene>
<proteinExistence type="predicted"/>
<name>A0ABD0U2M7_DENTH</name>
<evidence type="ECO:0000256" key="1">
    <source>
        <dbReference type="SAM" id="Phobius"/>
    </source>
</evidence>
<accession>A0ABD0U2M7</accession>
<dbReference type="AlphaFoldDB" id="A0ABD0U2M7"/>
<dbReference type="EMBL" id="JANQDX010000018">
    <property type="protein sequence ID" value="KAL0906118.1"/>
    <property type="molecule type" value="Genomic_DNA"/>
</dbReference>
<feature type="transmembrane region" description="Helical" evidence="1">
    <location>
        <begin position="36"/>
        <end position="57"/>
    </location>
</feature>
<keyword evidence="1" id="KW-1133">Transmembrane helix</keyword>
<comment type="caution">
    <text evidence="2">The sequence shown here is derived from an EMBL/GenBank/DDBJ whole genome shotgun (WGS) entry which is preliminary data.</text>
</comment>
<protein>
    <recommendedName>
        <fullName evidence="4">Transmembrane protein</fullName>
    </recommendedName>
</protein>
<evidence type="ECO:0008006" key="4">
    <source>
        <dbReference type="Google" id="ProtNLM"/>
    </source>
</evidence>
<evidence type="ECO:0000313" key="3">
    <source>
        <dbReference type="Proteomes" id="UP001552299"/>
    </source>
</evidence>